<evidence type="ECO:0000256" key="2">
    <source>
        <dbReference type="ARBA" id="ARBA00022679"/>
    </source>
</evidence>
<dbReference type="EC" id="2.7.1.20" evidence="5"/>
<protein>
    <submittedName>
        <fullName evidence="5">Putative Adenosine kinase</fullName>
        <ecNumber evidence="5">2.7.1.20</ecNumber>
    </submittedName>
</protein>
<evidence type="ECO:0000313" key="5">
    <source>
        <dbReference type="EMBL" id="CAA9381761.1"/>
    </source>
</evidence>
<sequence length="327" mass="35243">MQIAVTGSIAMDHLMTFPGRFADSLVVEQLDKVALSFLVEDLQIKRGGVAPNISFGLAALGLNPLLVGAVGEDFAEYRAWLDRHGVLTWPIRVSETKHTARFICTTDADNAQIGSFYTGAMAEAREIELKPIADKVGGLDLVIVSPNDPEAMLRHTDECRSRGYQFIADPSQQLAWMDGASIRRLIDGATYLFSNDYEDSLITQKTGWSHEEILSRVGTRVITRGTAGASVEVAGEPRVDVPIAAETARVDPTGVGDAFRAGFVAGLSWGVSLERCAQLGSLLSSYVIAVVGTQEYRLDGTFLPRFQSAYGETAAAEIAGSLTQARL</sequence>
<dbReference type="Gene3D" id="3.40.1190.20">
    <property type="match status" value="1"/>
</dbReference>
<evidence type="ECO:0000259" key="4">
    <source>
        <dbReference type="Pfam" id="PF00294"/>
    </source>
</evidence>
<keyword evidence="2 5" id="KW-0808">Transferase</keyword>
<proteinExistence type="inferred from homology"/>
<dbReference type="InterPro" id="IPR011611">
    <property type="entry name" value="PfkB_dom"/>
</dbReference>
<dbReference type="SUPFAM" id="SSF53613">
    <property type="entry name" value="Ribokinase-like"/>
    <property type="match status" value="1"/>
</dbReference>
<reference evidence="5" key="1">
    <citation type="submission" date="2020-02" db="EMBL/GenBank/DDBJ databases">
        <authorList>
            <person name="Meier V. D."/>
        </authorList>
    </citation>
    <scope>NUCLEOTIDE SEQUENCE</scope>
    <source>
        <strain evidence="5">AVDCRST_MAG75</strain>
    </source>
</reference>
<evidence type="ECO:0000256" key="1">
    <source>
        <dbReference type="ARBA" id="ARBA00010688"/>
    </source>
</evidence>
<name>A0A6J4NDG1_9ACTN</name>
<dbReference type="CDD" id="cd01942">
    <property type="entry name" value="ribokinase_group_A"/>
    <property type="match status" value="1"/>
</dbReference>
<dbReference type="PANTHER" id="PTHR43085">
    <property type="entry name" value="HEXOKINASE FAMILY MEMBER"/>
    <property type="match status" value="1"/>
</dbReference>
<dbReference type="PROSITE" id="PS00583">
    <property type="entry name" value="PFKB_KINASES_1"/>
    <property type="match status" value="1"/>
</dbReference>
<gene>
    <name evidence="5" type="ORF">AVDCRST_MAG75-1010</name>
</gene>
<dbReference type="InterPro" id="IPR002173">
    <property type="entry name" value="Carboh/pur_kinase_PfkB_CS"/>
</dbReference>
<dbReference type="InterPro" id="IPR050306">
    <property type="entry name" value="PfkB_Carbo_kinase"/>
</dbReference>
<dbReference type="EMBL" id="CADCUO010000065">
    <property type="protein sequence ID" value="CAA9381761.1"/>
    <property type="molecule type" value="Genomic_DNA"/>
</dbReference>
<dbReference type="InterPro" id="IPR029056">
    <property type="entry name" value="Ribokinase-like"/>
</dbReference>
<comment type="similarity">
    <text evidence="1">Belongs to the carbohydrate kinase PfkB family.</text>
</comment>
<dbReference type="GO" id="GO:0004001">
    <property type="term" value="F:adenosine kinase activity"/>
    <property type="evidence" value="ECO:0007669"/>
    <property type="project" value="UniProtKB-EC"/>
</dbReference>
<feature type="domain" description="Carbohydrate kinase PfkB" evidence="4">
    <location>
        <begin position="28"/>
        <end position="295"/>
    </location>
</feature>
<dbReference type="Pfam" id="PF00294">
    <property type="entry name" value="PfkB"/>
    <property type="match status" value="1"/>
</dbReference>
<organism evidence="5">
    <name type="scientific">uncultured Propionibacteriaceae bacterium</name>
    <dbReference type="NCBI Taxonomy" id="257457"/>
    <lineage>
        <taxon>Bacteria</taxon>
        <taxon>Bacillati</taxon>
        <taxon>Actinomycetota</taxon>
        <taxon>Actinomycetes</taxon>
        <taxon>Propionibacteriales</taxon>
        <taxon>Propionibacteriaceae</taxon>
        <taxon>environmental samples</taxon>
    </lineage>
</organism>
<dbReference type="PANTHER" id="PTHR43085:SF46">
    <property type="entry name" value="ADENOSINE KINASE"/>
    <property type="match status" value="1"/>
</dbReference>
<accession>A0A6J4NDG1</accession>
<evidence type="ECO:0000256" key="3">
    <source>
        <dbReference type="ARBA" id="ARBA00022777"/>
    </source>
</evidence>
<dbReference type="AlphaFoldDB" id="A0A6J4NDG1"/>
<keyword evidence="3 5" id="KW-0418">Kinase</keyword>